<proteinExistence type="predicted"/>
<dbReference type="GO" id="GO:0003677">
    <property type="term" value="F:DNA binding"/>
    <property type="evidence" value="ECO:0007669"/>
    <property type="project" value="UniProtKB-KW"/>
</dbReference>
<keyword evidence="2" id="KW-0238">DNA-binding</keyword>
<evidence type="ECO:0000259" key="5">
    <source>
        <dbReference type="PROSITE" id="PS51000"/>
    </source>
</evidence>
<dbReference type="OrthoDB" id="8555652at2"/>
<dbReference type="RefSeq" id="WP_152104575.1">
    <property type="nucleotide sequence ID" value="NZ_BLAG01000008.1"/>
</dbReference>
<dbReference type="PROSITE" id="PS51000">
    <property type="entry name" value="HTH_DEOR_2"/>
    <property type="match status" value="1"/>
</dbReference>
<dbReference type="PROSITE" id="PS52050">
    <property type="entry name" value="WYL"/>
    <property type="match status" value="1"/>
</dbReference>
<dbReference type="GeneID" id="96751550"/>
<dbReference type="InterPro" id="IPR057727">
    <property type="entry name" value="WCX_dom"/>
</dbReference>
<dbReference type="EMBL" id="BLAG01000008">
    <property type="protein sequence ID" value="GES30537.1"/>
    <property type="molecule type" value="Genomic_DNA"/>
</dbReference>
<sequence>MSDTSARLLHLLSLLQTPREWPGSELARRLSVTSRTIRRDIERLRGLGYPVHATMGAEGGYRLAAGAAMPPLLLDDEEAVAIAVGLRSAAGHTVEGIEEASVRALAKLEQVLPARLRRRVGTLGTATVPLPATGGPTVDPEHLTVLAAAIANHERLRFRYRAGTGPRGTRLVEPHRLVASGRRWYLVAYDNDREDWRIFRVDRLSEPFPTGVRTAPRALPAADAGAYVRERMRSLSASHRAVATVRAPAAEVAGRLGGPAAGEVVAVDEATCRWHSAPDSLEWLALRLAALGHEFTVHEPPELAAYLRAMGGRVSRAAGAPDGGGEGTEEGEARMSHRDATPGIP</sequence>
<comment type="caution">
    <text evidence="6">The sequence shown here is derived from an EMBL/GenBank/DDBJ whole genome shotgun (WGS) entry which is preliminary data.</text>
</comment>
<evidence type="ECO:0000313" key="6">
    <source>
        <dbReference type="EMBL" id="GES30537.1"/>
    </source>
</evidence>
<keyword evidence="7" id="KW-1185">Reference proteome</keyword>
<feature type="domain" description="HTH deoR-type" evidence="5">
    <location>
        <begin position="4"/>
        <end position="59"/>
    </location>
</feature>
<organism evidence="6 7">
    <name type="scientific">Streptomyces angustmyceticus</name>
    <dbReference type="NCBI Taxonomy" id="285578"/>
    <lineage>
        <taxon>Bacteria</taxon>
        <taxon>Bacillati</taxon>
        <taxon>Actinomycetota</taxon>
        <taxon>Actinomycetes</taxon>
        <taxon>Kitasatosporales</taxon>
        <taxon>Streptomycetaceae</taxon>
        <taxon>Streptomyces</taxon>
    </lineage>
</organism>
<dbReference type="InterPro" id="IPR018356">
    <property type="entry name" value="Tscrpt_reg_HTH_DeoR_CS"/>
</dbReference>
<dbReference type="PROSITE" id="PS00894">
    <property type="entry name" value="HTH_DEOR_1"/>
    <property type="match status" value="1"/>
</dbReference>
<name>A0A5J4L850_9ACTN</name>
<dbReference type="PIRSF" id="PIRSF016838">
    <property type="entry name" value="PafC"/>
    <property type="match status" value="1"/>
</dbReference>
<keyword evidence="1" id="KW-0805">Transcription regulation</keyword>
<evidence type="ECO:0000256" key="1">
    <source>
        <dbReference type="ARBA" id="ARBA00023015"/>
    </source>
</evidence>
<dbReference type="AlphaFoldDB" id="A0A5J4L850"/>
<dbReference type="InterPro" id="IPR036388">
    <property type="entry name" value="WH-like_DNA-bd_sf"/>
</dbReference>
<keyword evidence="3" id="KW-0804">Transcription</keyword>
<dbReference type="InterPro" id="IPR001034">
    <property type="entry name" value="DeoR_HTH"/>
</dbReference>
<dbReference type="GO" id="GO:0003700">
    <property type="term" value="F:DNA-binding transcription factor activity"/>
    <property type="evidence" value="ECO:0007669"/>
    <property type="project" value="InterPro"/>
</dbReference>
<dbReference type="InterPro" id="IPR026881">
    <property type="entry name" value="WYL_dom"/>
</dbReference>
<gene>
    <name evidence="6" type="ORF">San01_30240</name>
</gene>
<evidence type="ECO:0000256" key="2">
    <source>
        <dbReference type="ARBA" id="ARBA00023125"/>
    </source>
</evidence>
<protein>
    <submittedName>
        <fullName evidence="6">Transcriptional regulator</fullName>
    </submittedName>
</protein>
<dbReference type="InterPro" id="IPR028349">
    <property type="entry name" value="PafC-like"/>
</dbReference>
<accession>A0A5J4L850</accession>
<dbReference type="InterPro" id="IPR051534">
    <property type="entry name" value="CBASS_pafABC_assoc_protein"/>
</dbReference>
<dbReference type="SUPFAM" id="SSF46785">
    <property type="entry name" value="Winged helix' DNA-binding domain"/>
    <property type="match status" value="1"/>
</dbReference>
<dbReference type="Pfam" id="PF25583">
    <property type="entry name" value="WCX"/>
    <property type="match status" value="1"/>
</dbReference>
<dbReference type="Proteomes" id="UP000325598">
    <property type="component" value="Unassembled WGS sequence"/>
</dbReference>
<dbReference type="PANTHER" id="PTHR34580:SF3">
    <property type="entry name" value="PROTEIN PAFB"/>
    <property type="match status" value="1"/>
</dbReference>
<dbReference type="InterPro" id="IPR036390">
    <property type="entry name" value="WH_DNA-bd_sf"/>
</dbReference>
<dbReference type="Pfam" id="PF13280">
    <property type="entry name" value="WYL"/>
    <property type="match status" value="1"/>
</dbReference>
<dbReference type="Pfam" id="PF08279">
    <property type="entry name" value="HTH_11"/>
    <property type="match status" value="1"/>
</dbReference>
<evidence type="ECO:0000256" key="3">
    <source>
        <dbReference type="ARBA" id="ARBA00023163"/>
    </source>
</evidence>
<feature type="compositionally biased region" description="Basic and acidic residues" evidence="4">
    <location>
        <begin position="331"/>
        <end position="345"/>
    </location>
</feature>
<reference evidence="6 7" key="1">
    <citation type="submission" date="2019-10" db="EMBL/GenBank/DDBJ databases">
        <title>Whole genome shotgun sequence of Streptomyces angustmyceticus NBRC 3934.</title>
        <authorList>
            <person name="Hosoyama A."/>
            <person name="Ichikawa N."/>
            <person name="Kimura A."/>
            <person name="Kitahashi Y."/>
            <person name="Komaki H."/>
            <person name="Uohara A."/>
        </authorList>
    </citation>
    <scope>NUCLEOTIDE SEQUENCE [LARGE SCALE GENOMIC DNA]</scope>
    <source>
        <strain evidence="6 7">NBRC 3934</strain>
    </source>
</reference>
<evidence type="ECO:0000313" key="7">
    <source>
        <dbReference type="Proteomes" id="UP000325598"/>
    </source>
</evidence>
<feature type="region of interest" description="Disordered" evidence="4">
    <location>
        <begin position="316"/>
        <end position="345"/>
    </location>
</feature>
<dbReference type="InterPro" id="IPR013196">
    <property type="entry name" value="HTH_11"/>
</dbReference>
<dbReference type="Gene3D" id="1.10.10.10">
    <property type="entry name" value="Winged helix-like DNA-binding domain superfamily/Winged helix DNA-binding domain"/>
    <property type="match status" value="1"/>
</dbReference>
<evidence type="ECO:0000256" key="4">
    <source>
        <dbReference type="SAM" id="MobiDB-lite"/>
    </source>
</evidence>
<dbReference type="PANTHER" id="PTHR34580">
    <property type="match status" value="1"/>
</dbReference>